<gene>
    <name evidence="1" type="ORF">JYU34_015928</name>
</gene>
<evidence type="ECO:0000313" key="1">
    <source>
        <dbReference type="EMBL" id="KAG7300336.1"/>
    </source>
</evidence>
<sequence length="69" mass="7713">MDLDKLTQKFGCTYLSPLRPGSGDADVHDGKCINCMENEKFVKPYTTFRATRSIAESDESIRDGYNTSS</sequence>
<dbReference type="EMBL" id="JAHIBW010000021">
    <property type="protein sequence ID" value="KAG7300336.1"/>
    <property type="molecule type" value="Genomic_DNA"/>
</dbReference>
<name>A0ABQ7Q518_PLUXY</name>
<dbReference type="Proteomes" id="UP000823941">
    <property type="component" value="Chromosome 21"/>
</dbReference>
<evidence type="ECO:0000313" key="2">
    <source>
        <dbReference type="Proteomes" id="UP000823941"/>
    </source>
</evidence>
<accession>A0ABQ7Q518</accession>
<organism evidence="1 2">
    <name type="scientific">Plutella xylostella</name>
    <name type="common">Diamondback moth</name>
    <name type="synonym">Plutella maculipennis</name>
    <dbReference type="NCBI Taxonomy" id="51655"/>
    <lineage>
        <taxon>Eukaryota</taxon>
        <taxon>Metazoa</taxon>
        <taxon>Ecdysozoa</taxon>
        <taxon>Arthropoda</taxon>
        <taxon>Hexapoda</taxon>
        <taxon>Insecta</taxon>
        <taxon>Pterygota</taxon>
        <taxon>Neoptera</taxon>
        <taxon>Endopterygota</taxon>
        <taxon>Lepidoptera</taxon>
        <taxon>Glossata</taxon>
        <taxon>Ditrysia</taxon>
        <taxon>Yponomeutoidea</taxon>
        <taxon>Plutellidae</taxon>
        <taxon>Plutella</taxon>
    </lineage>
</organism>
<keyword evidence="2" id="KW-1185">Reference proteome</keyword>
<reference evidence="1 2" key="1">
    <citation type="submission" date="2021-06" db="EMBL/GenBank/DDBJ databases">
        <title>A haploid diamondback moth (Plutella xylostella L.) genome assembly resolves 31 chromosomes and identifies a diamide resistance mutation.</title>
        <authorList>
            <person name="Ward C.M."/>
            <person name="Perry K.D."/>
            <person name="Baker G."/>
            <person name="Powis K."/>
            <person name="Heckel D.G."/>
            <person name="Baxter S.W."/>
        </authorList>
    </citation>
    <scope>NUCLEOTIDE SEQUENCE [LARGE SCALE GENOMIC DNA]</scope>
    <source>
        <strain evidence="1 2">LV</strain>
        <tissue evidence="1">Single pupa</tissue>
    </source>
</reference>
<protein>
    <submittedName>
        <fullName evidence="1">Uncharacterized protein</fullName>
    </submittedName>
</protein>
<comment type="caution">
    <text evidence="1">The sequence shown here is derived from an EMBL/GenBank/DDBJ whole genome shotgun (WGS) entry which is preliminary data.</text>
</comment>
<proteinExistence type="predicted"/>
<feature type="non-terminal residue" evidence="1">
    <location>
        <position position="69"/>
    </location>
</feature>